<dbReference type="EMBL" id="JACHIT010000002">
    <property type="protein sequence ID" value="MBB5916698.1"/>
    <property type="molecule type" value="Genomic_DNA"/>
</dbReference>
<evidence type="ECO:0000313" key="1">
    <source>
        <dbReference type="EMBL" id="MBB5916698.1"/>
    </source>
</evidence>
<dbReference type="RefSeq" id="WP_157185790.1">
    <property type="nucleotide sequence ID" value="NZ_JACHIT010000002.1"/>
</dbReference>
<reference evidence="1 2" key="1">
    <citation type="submission" date="2020-08" db="EMBL/GenBank/DDBJ databases">
        <title>Sequencing the genomes of 1000 actinobacteria strains.</title>
        <authorList>
            <person name="Klenk H.-P."/>
        </authorList>
    </citation>
    <scope>NUCLEOTIDE SEQUENCE [LARGE SCALE GENOMIC DNA]</scope>
    <source>
        <strain evidence="1 2">DSM 43582</strain>
    </source>
</reference>
<proteinExistence type="predicted"/>
<name>A0A7W9UKL9_9NOCA</name>
<accession>A0A7W9UKL9</accession>
<sequence>MFTHAGSWHRRRETLAEGVQRLAHCAETRSNLTGRREAVDDERERIAIEREAVADAADSLPSLRTKSPGHL</sequence>
<keyword evidence="2" id="KW-1185">Reference proteome</keyword>
<protein>
    <submittedName>
        <fullName evidence="1">Uncharacterized protein</fullName>
    </submittedName>
</protein>
<gene>
    <name evidence="1" type="ORF">BJY24_005610</name>
</gene>
<organism evidence="1 2">
    <name type="scientific">Nocardia transvalensis</name>
    <dbReference type="NCBI Taxonomy" id="37333"/>
    <lineage>
        <taxon>Bacteria</taxon>
        <taxon>Bacillati</taxon>
        <taxon>Actinomycetota</taxon>
        <taxon>Actinomycetes</taxon>
        <taxon>Mycobacteriales</taxon>
        <taxon>Nocardiaceae</taxon>
        <taxon>Nocardia</taxon>
    </lineage>
</organism>
<dbReference type="AlphaFoldDB" id="A0A7W9UKL9"/>
<dbReference type="Proteomes" id="UP000540412">
    <property type="component" value="Unassembled WGS sequence"/>
</dbReference>
<comment type="caution">
    <text evidence="1">The sequence shown here is derived from an EMBL/GenBank/DDBJ whole genome shotgun (WGS) entry which is preliminary data.</text>
</comment>
<evidence type="ECO:0000313" key="2">
    <source>
        <dbReference type="Proteomes" id="UP000540412"/>
    </source>
</evidence>